<organism evidence="1 2">
    <name type="scientific">Lachnellula subtilissima</name>
    <dbReference type="NCBI Taxonomy" id="602034"/>
    <lineage>
        <taxon>Eukaryota</taxon>
        <taxon>Fungi</taxon>
        <taxon>Dikarya</taxon>
        <taxon>Ascomycota</taxon>
        <taxon>Pezizomycotina</taxon>
        <taxon>Leotiomycetes</taxon>
        <taxon>Helotiales</taxon>
        <taxon>Lachnaceae</taxon>
        <taxon>Lachnellula</taxon>
    </lineage>
</organism>
<dbReference type="EMBL" id="QGMJ01000451">
    <property type="protein sequence ID" value="TVY36182.1"/>
    <property type="molecule type" value="Genomic_DNA"/>
</dbReference>
<evidence type="ECO:0000313" key="2">
    <source>
        <dbReference type="Proteomes" id="UP000462212"/>
    </source>
</evidence>
<protein>
    <submittedName>
        <fullName evidence="1">Uncharacterized protein</fullName>
    </submittedName>
</protein>
<comment type="caution">
    <text evidence="1">The sequence shown here is derived from an EMBL/GenBank/DDBJ whole genome shotgun (WGS) entry which is preliminary data.</text>
</comment>
<gene>
    <name evidence="1" type="ORF">LSUB1_G007210</name>
</gene>
<dbReference type="Proteomes" id="UP000462212">
    <property type="component" value="Unassembled WGS sequence"/>
</dbReference>
<name>A0A8H8U9C1_9HELO</name>
<sequence>MEYISLRAPSEAALKHGRSLQAQYGQHPLNPSHITNTHFNKATSSYLTSPEYIHRYKPPIFAEFYKTIETYATMFLTFVLHTFLVTTLAQDYSSYIHAPDSRILHPIGIYQNNGQIGSAKFPGPASITFDYGMNIAGIVSVTVGGSSSPDATISLTYTESSLYISNQSCDATAGPQFDQPLVYLLVKAQEPTRLKIGITEVVFAI</sequence>
<dbReference type="AlphaFoldDB" id="A0A8H8U9C1"/>
<reference evidence="1 2" key="1">
    <citation type="submission" date="2018-05" db="EMBL/GenBank/DDBJ databases">
        <title>Genome sequencing and assembly of the regulated plant pathogen Lachnellula willkommii and related sister species for the development of diagnostic species identification markers.</title>
        <authorList>
            <person name="Giroux E."/>
            <person name="Bilodeau G."/>
        </authorList>
    </citation>
    <scope>NUCLEOTIDE SEQUENCE [LARGE SCALE GENOMIC DNA]</scope>
    <source>
        <strain evidence="1 2">CBS 197.66</strain>
    </source>
</reference>
<keyword evidence="2" id="KW-1185">Reference proteome</keyword>
<proteinExistence type="predicted"/>
<evidence type="ECO:0000313" key="1">
    <source>
        <dbReference type="EMBL" id="TVY36182.1"/>
    </source>
</evidence>
<accession>A0A8H8U9C1</accession>